<dbReference type="AlphaFoldDB" id="A0A370IDU9"/>
<dbReference type="STRING" id="1210086.GCA_001613105_00285"/>
<dbReference type="Proteomes" id="UP000254869">
    <property type="component" value="Unassembled WGS sequence"/>
</dbReference>
<organism evidence="1 2">
    <name type="scientific">Nocardia pseudobrasiliensis</name>
    <dbReference type="NCBI Taxonomy" id="45979"/>
    <lineage>
        <taxon>Bacteria</taxon>
        <taxon>Bacillati</taxon>
        <taxon>Actinomycetota</taxon>
        <taxon>Actinomycetes</taxon>
        <taxon>Mycobacteriales</taxon>
        <taxon>Nocardiaceae</taxon>
        <taxon>Nocardia</taxon>
    </lineage>
</organism>
<reference evidence="1 2" key="1">
    <citation type="submission" date="2018-07" db="EMBL/GenBank/DDBJ databases">
        <title>Genomic Encyclopedia of Type Strains, Phase IV (KMG-IV): sequencing the most valuable type-strain genomes for metagenomic binning, comparative biology and taxonomic classification.</title>
        <authorList>
            <person name="Goeker M."/>
        </authorList>
    </citation>
    <scope>NUCLEOTIDE SEQUENCE [LARGE SCALE GENOMIC DNA]</scope>
    <source>
        <strain evidence="1 2">DSM 44290</strain>
    </source>
</reference>
<keyword evidence="2" id="KW-1185">Reference proteome</keyword>
<gene>
    <name evidence="1" type="ORF">DFR76_101432</name>
</gene>
<protein>
    <submittedName>
        <fullName evidence="1">Glycosyl hydrolase family 101</fullName>
    </submittedName>
</protein>
<accession>A0A370IDU9</accession>
<name>A0A370IDU9_9NOCA</name>
<evidence type="ECO:0000313" key="2">
    <source>
        <dbReference type="Proteomes" id="UP000254869"/>
    </source>
</evidence>
<proteinExistence type="predicted"/>
<evidence type="ECO:0000313" key="1">
    <source>
        <dbReference type="EMBL" id="RDI68896.1"/>
    </source>
</evidence>
<keyword evidence="1" id="KW-0378">Hydrolase</keyword>
<dbReference type="Pfam" id="PF11308">
    <property type="entry name" value="Glyco_hydro_129"/>
    <property type="match status" value="1"/>
</dbReference>
<dbReference type="GO" id="GO:0016787">
    <property type="term" value="F:hydrolase activity"/>
    <property type="evidence" value="ECO:0007669"/>
    <property type="project" value="UniProtKB-KW"/>
</dbReference>
<dbReference type="InterPro" id="IPR021459">
    <property type="entry name" value="GH101-related"/>
</dbReference>
<dbReference type="EMBL" id="QQBC01000001">
    <property type="protein sequence ID" value="RDI68896.1"/>
    <property type="molecule type" value="Genomic_DNA"/>
</dbReference>
<sequence>MLWAVAALLLVVAVAAGVAIIRLRSATTAGAPPQAEGNRVVIAIGGGSAVVDTATLGVTAAGIELSAAADGLGPVDGPRVSGDVARWSYPQRALTVTARAEQGRLRMDVRSERAQRLRWPVTGGDPGTVSLQVPRGEGLSLPVGDPFWNSPAAGLVGDPVAMTSRLTMPLWGYRIGGRGVSYLVPTDIGSSLAVSSDRGRLRAAGEHEFGSGADDYTVTFALTDTSPVAAARDYRDWLITHDRFRALAEKIRDNPSISLLRGAFHAYLFGDGRTPDAVRRLRELGVSRMWLGYDSDDRPMSTAAVSAAKQAGYLAGPYDSYANAQDPATADNPSSRWPDGVWPGGCVRRADGSPQPGFHDRGCYLSSQVLAQRPQLYRDRYAAMTANGADTYFLDVDAAGEFFDDHSPDHPMNQAQDRRNRLDRMRWLGEHGTVLGSESAGAWAAPVLAFDHGSQTPVSDALWTVQRDRQVWGGWAPQGAPKSFFQPATLPDAVARAMFDPAYRIPLLETALHDSKISADRWELPYYKLPGQQTMRALTAMLNQTPMNFVLDDDAIAEHGPEIARLQQYFAPLHETAATLPMTGFDWLTDDHLVQRTVFGDHALTVTANFGSRAHGELPAGCVDARLSGDKTPRRLCLG</sequence>
<comment type="caution">
    <text evidence="1">The sequence shown here is derived from an EMBL/GenBank/DDBJ whole genome shotgun (WGS) entry which is preliminary data.</text>
</comment>